<dbReference type="AlphaFoldDB" id="A0A4R5XCI6"/>
<dbReference type="Gene3D" id="3.30.530.20">
    <property type="match status" value="1"/>
</dbReference>
<protein>
    <submittedName>
        <fullName evidence="1">SRPBCC family protein</fullName>
    </submittedName>
</protein>
<evidence type="ECO:0000313" key="2">
    <source>
        <dbReference type="Proteomes" id="UP000294952"/>
    </source>
</evidence>
<gene>
    <name evidence="1" type="ORF">EUA04_00010</name>
</gene>
<reference evidence="1 2" key="1">
    <citation type="submission" date="2019-01" db="EMBL/GenBank/DDBJ databases">
        <title>High-quality-draft genome sequences of five non-tuberculosis mycobacteriaceae isolated from a nosocomial environment.</title>
        <authorList>
            <person name="Tiago I."/>
            <person name="Alarico S."/>
            <person name="Pereira S.G."/>
            <person name="Coelho C."/>
            <person name="Maranha A."/>
            <person name="Empadinhas N."/>
        </authorList>
    </citation>
    <scope>NUCLEOTIDE SEQUENCE [LARGE SCALE GENOMIC DNA]</scope>
    <source>
        <strain evidence="1 2">22DIII</strain>
    </source>
</reference>
<dbReference type="RefSeq" id="WP_133412480.1">
    <property type="nucleotide sequence ID" value="NZ_SDLP01000001.1"/>
</dbReference>
<proteinExistence type="predicted"/>
<evidence type="ECO:0000313" key="1">
    <source>
        <dbReference type="EMBL" id="TDL11450.1"/>
    </source>
</evidence>
<dbReference type="InterPro" id="IPR019587">
    <property type="entry name" value="Polyketide_cyclase/dehydratase"/>
</dbReference>
<name>A0A4R5XCI6_9MYCO</name>
<dbReference type="EMBL" id="SDLP01000001">
    <property type="protein sequence ID" value="TDL11450.1"/>
    <property type="molecule type" value="Genomic_DNA"/>
</dbReference>
<dbReference type="Pfam" id="PF10604">
    <property type="entry name" value="Polyketide_cyc2"/>
    <property type="match status" value="1"/>
</dbReference>
<sequence>MVVVHVERSIDAPPEPVFAWLADPENLRTAPLILRARWSSGSPPAGVGAFREAVGVGMWLREEITAFDPPQSYSYRIRRSIPVFVHQGGSITVEPVGEGAHVTWVTEYTHPRYCGGKALEVLTARLLPWNFQAVLDRCADAVEA</sequence>
<comment type="caution">
    <text evidence="1">The sequence shown here is derived from an EMBL/GenBank/DDBJ whole genome shotgun (WGS) entry which is preliminary data.</text>
</comment>
<accession>A0A4R5XCI6</accession>
<dbReference type="InterPro" id="IPR023393">
    <property type="entry name" value="START-like_dom_sf"/>
</dbReference>
<dbReference type="SUPFAM" id="SSF55961">
    <property type="entry name" value="Bet v1-like"/>
    <property type="match status" value="1"/>
</dbReference>
<dbReference type="CDD" id="cd07821">
    <property type="entry name" value="PYR_PYL_RCAR_like"/>
    <property type="match status" value="1"/>
</dbReference>
<dbReference type="Proteomes" id="UP000294952">
    <property type="component" value="Unassembled WGS sequence"/>
</dbReference>
<organism evidence="1 2">
    <name type="scientific">Mycolicibacterium obuense</name>
    <dbReference type="NCBI Taxonomy" id="1807"/>
    <lineage>
        <taxon>Bacteria</taxon>
        <taxon>Bacillati</taxon>
        <taxon>Actinomycetota</taxon>
        <taxon>Actinomycetes</taxon>
        <taxon>Mycobacteriales</taxon>
        <taxon>Mycobacteriaceae</taxon>
        <taxon>Mycolicibacterium</taxon>
    </lineage>
</organism>